<proteinExistence type="predicted"/>
<name>A0A409WEB2_9AGAR</name>
<protein>
    <submittedName>
        <fullName evidence="2">Uncharacterized protein</fullName>
    </submittedName>
</protein>
<feature type="compositionally biased region" description="Polar residues" evidence="1">
    <location>
        <begin position="183"/>
        <end position="202"/>
    </location>
</feature>
<organism evidence="2 3">
    <name type="scientific">Gymnopilus dilepis</name>
    <dbReference type="NCBI Taxonomy" id="231916"/>
    <lineage>
        <taxon>Eukaryota</taxon>
        <taxon>Fungi</taxon>
        <taxon>Dikarya</taxon>
        <taxon>Basidiomycota</taxon>
        <taxon>Agaricomycotina</taxon>
        <taxon>Agaricomycetes</taxon>
        <taxon>Agaricomycetidae</taxon>
        <taxon>Agaricales</taxon>
        <taxon>Agaricineae</taxon>
        <taxon>Hymenogastraceae</taxon>
        <taxon>Gymnopilus</taxon>
    </lineage>
</organism>
<reference evidence="2 3" key="1">
    <citation type="journal article" date="2018" name="Evol. Lett.">
        <title>Horizontal gene cluster transfer increased hallucinogenic mushroom diversity.</title>
        <authorList>
            <person name="Reynolds H.T."/>
            <person name="Vijayakumar V."/>
            <person name="Gluck-Thaler E."/>
            <person name="Korotkin H.B."/>
            <person name="Matheny P.B."/>
            <person name="Slot J.C."/>
        </authorList>
    </citation>
    <scope>NUCLEOTIDE SEQUENCE [LARGE SCALE GENOMIC DNA]</scope>
    <source>
        <strain evidence="2 3">SRW20</strain>
    </source>
</reference>
<sequence>MTLSPPGEGGSEGLDDALSQFVASGKQVNDRTPPTYSSSEDEDTGDELRCSPDLGSTGLPPPTMQNDDQSTAHTHLEAESSAVSPIDPEPSSLNDKRNLQSEIRTGSAHTSHPKDRHRSLSAGPMDVSMACDSGDDEGSSDDLGWSSLTSSSFPRRDNSKATNTGDDLAKEKARHLEKAMRFHSTSGIYQSNDQTVGCTRPTSPEREPSMGMSETDDDSAGDSPYLTKRLTKEKLQKRLAQVNKASKRQPGVRPVNAAADQLSKLITGPVSAETPELVGALCAKLSTSAIDEWVEHHDRLLINYLFWNWIDIIVGDSWANVEGSKYYNPGIRQLCEDIQSYWNSVRPEPTLRPADYLQCSPDELEVFKLPIRRFGYSTAEYAGLVLAFWLGAPMARHHAQFVHQLITRADIGLLVLPDTFAVCKSVSSQVLGLGRNATPLESRIVAWGREKLANHSVCQPDSEVAGLVAEIYEKVKAGSSSNGWLEEQSKNVSRKGDLSVS</sequence>
<gene>
    <name evidence="2" type="ORF">CVT26_001751</name>
</gene>
<dbReference type="InParanoid" id="A0A409WEB2"/>
<evidence type="ECO:0000256" key="1">
    <source>
        <dbReference type="SAM" id="MobiDB-lite"/>
    </source>
</evidence>
<evidence type="ECO:0000313" key="2">
    <source>
        <dbReference type="EMBL" id="PPQ76800.1"/>
    </source>
</evidence>
<feature type="compositionally biased region" description="Polar residues" evidence="1">
    <location>
        <begin position="64"/>
        <end position="73"/>
    </location>
</feature>
<feature type="region of interest" description="Disordered" evidence="1">
    <location>
        <begin position="1"/>
        <end position="225"/>
    </location>
</feature>
<feature type="compositionally biased region" description="Polar residues" evidence="1">
    <location>
        <begin position="26"/>
        <end position="38"/>
    </location>
</feature>
<keyword evidence="3" id="KW-1185">Reference proteome</keyword>
<accession>A0A409WEB2</accession>
<feature type="compositionally biased region" description="Basic and acidic residues" evidence="1">
    <location>
        <begin position="167"/>
        <end position="180"/>
    </location>
</feature>
<feature type="compositionally biased region" description="Polar residues" evidence="1">
    <location>
        <begin position="100"/>
        <end position="110"/>
    </location>
</feature>
<dbReference type="Proteomes" id="UP000284706">
    <property type="component" value="Unassembled WGS sequence"/>
</dbReference>
<dbReference type="EMBL" id="NHYE01005119">
    <property type="protein sequence ID" value="PPQ76800.1"/>
    <property type="molecule type" value="Genomic_DNA"/>
</dbReference>
<dbReference type="AlphaFoldDB" id="A0A409WEB2"/>
<feature type="compositionally biased region" description="Low complexity" evidence="1">
    <location>
        <begin position="141"/>
        <end position="152"/>
    </location>
</feature>
<evidence type="ECO:0000313" key="3">
    <source>
        <dbReference type="Proteomes" id="UP000284706"/>
    </source>
</evidence>
<comment type="caution">
    <text evidence="2">The sequence shown here is derived from an EMBL/GenBank/DDBJ whole genome shotgun (WGS) entry which is preliminary data.</text>
</comment>